<dbReference type="PANTHER" id="PTHR30429:SF0">
    <property type="entry name" value="METHIONINE-BINDING LIPOPROTEIN METQ"/>
    <property type="match status" value="1"/>
</dbReference>
<dbReference type="Proteomes" id="UP001183388">
    <property type="component" value="Unassembled WGS sequence"/>
</dbReference>
<keyword evidence="10" id="KW-1185">Reference proteome</keyword>
<comment type="caution">
    <text evidence="9">The sequence shown here is derived from an EMBL/GenBank/DDBJ whole genome shotgun (WGS) entry which is preliminary data.</text>
</comment>
<dbReference type="PANTHER" id="PTHR30429">
    <property type="entry name" value="D-METHIONINE-BINDING LIPOPROTEIN METQ"/>
    <property type="match status" value="1"/>
</dbReference>
<sequence length="291" mass="30326">MRTPRRTGSLLAASAGIALTLALAACGTDSDPETGGNGGGGESPDASEPLSVAASPTPHTRILEYVRDNLAEDAGLDLEIREFTDYVLPNTAVDSGEVDANFFQHRPYLDDFNANQGTDVVPVVNVHLEPLGLYSSSLDDVAALGEGDTVAVPNDATNEGRALALLADNGVIELREGVGAEATLADITDGGGLEFQELAAETLPRSLEDFDAAVINGNFAIEAGLAPAEDALALEEAEGNPYANFLAVRAGNEDDPRVRTLAELLNSEEVRQFIEDTFDGSVIPAFGTPAS</sequence>
<protein>
    <recommendedName>
        <fullName evidence="6">Lipoprotein</fullName>
    </recommendedName>
</protein>
<dbReference type="CDD" id="cd13597">
    <property type="entry name" value="PBP2_lipoprotein_Tp32"/>
    <property type="match status" value="1"/>
</dbReference>
<accession>A0ABU2L3T1</accession>
<evidence type="ECO:0000256" key="4">
    <source>
        <dbReference type="ARBA" id="ARBA00023139"/>
    </source>
</evidence>
<gene>
    <name evidence="9" type="ORF">RM780_03465</name>
</gene>
<evidence type="ECO:0000256" key="5">
    <source>
        <dbReference type="ARBA" id="ARBA00023288"/>
    </source>
</evidence>
<evidence type="ECO:0000256" key="6">
    <source>
        <dbReference type="PIRNR" id="PIRNR002854"/>
    </source>
</evidence>
<comment type="subcellular location">
    <subcellularLocation>
        <location evidence="1">Membrane</location>
        <topology evidence="1">Lipid-anchor</topology>
    </subcellularLocation>
</comment>
<name>A0ABU2L3T1_9ACTN</name>
<feature type="region of interest" description="Disordered" evidence="7">
    <location>
        <begin position="28"/>
        <end position="55"/>
    </location>
</feature>
<dbReference type="Pfam" id="PF03180">
    <property type="entry name" value="Lipoprotein_9"/>
    <property type="match status" value="1"/>
</dbReference>
<organism evidence="9 10">
    <name type="scientific">Streptomyces boetiae</name>
    <dbReference type="NCBI Taxonomy" id="3075541"/>
    <lineage>
        <taxon>Bacteria</taxon>
        <taxon>Bacillati</taxon>
        <taxon>Actinomycetota</taxon>
        <taxon>Actinomycetes</taxon>
        <taxon>Kitasatosporales</taxon>
        <taxon>Streptomycetaceae</taxon>
        <taxon>Streptomyces</taxon>
    </lineage>
</organism>
<evidence type="ECO:0000256" key="1">
    <source>
        <dbReference type="ARBA" id="ARBA00004635"/>
    </source>
</evidence>
<evidence type="ECO:0000256" key="7">
    <source>
        <dbReference type="SAM" id="MobiDB-lite"/>
    </source>
</evidence>
<evidence type="ECO:0000313" key="10">
    <source>
        <dbReference type="Proteomes" id="UP001183388"/>
    </source>
</evidence>
<dbReference type="SUPFAM" id="SSF53850">
    <property type="entry name" value="Periplasmic binding protein-like II"/>
    <property type="match status" value="1"/>
</dbReference>
<keyword evidence="4" id="KW-0564">Palmitate</keyword>
<evidence type="ECO:0000256" key="2">
    <source>
        <dbReference type="ARBA" id="ARBA00022729"/>
    </source>
</evidence>
<keyword evidence="5 6" id="KW-0449">Lipoprotein</keyword>
<dbReference type="EMBL" id="JAVREN010000003">
    <property type="protein sequence ID" value="MDT0306022.1"/>
    <property type="molecule type" value="Genomic_DNA"/>
</dbReference>
<comment type="similarity">
    <text evidence="6">Belongs to the nlpA lipoprotein family.</text>
</comment>
<reference evidence="10" key="1">
    <citation type="submission" date="2023-07" db="EMBL/GenBank/DDBJ databases">
        <title>30 novel species of actinomycetes from the DSMZ collection.</title>
        <authorList>
            <person name="Nouioui I."/>
        </authorList>
    </citation>
    <scope>NUCLEOTIDE SEQUENCE [LARGE SCALE GENOMIC DNA]</scope>
    <source>
        <strain evidence="10">DSM 44917</strain>
    </source>
</reference>
<dbReference type="RefSeq" id="WP_311628931.1">
    <property type="nucleotide sequence ID" value="NZ_JAVREN010000003.1"/>
</dbReference>
<evidence type="ECO:0000256" key="8">
    <source>
        <dbReference type="SAM" id="SignalP"/>
    </source>
</evidence>
<dbReference type="InterPro" id="IPR004872">
    <property type="entry name" value="Lipoprotein_NlpA"/>
</dbReference>
<dbReference type="PIRSF" id="PIRSF002854">
    <property type="entry name" value="MetQ"/>
    <property type="match status" value="1"/>
</dbReference>
<dbReference type="Gene3D" id="3.40.190.10">
    <property type="entry name" value="Periplasmic binding protein-like II"/>
    <property type="match status" value="2"/>
</dbReference>
<keyword evidence="2 8" id="KW-0732">Signal</keyword>
<keyword evidence="3" id="KW-0472">Membrane</keyword>
<dbReference type="PROSITE" id="PS51257">
    <property type="entry name" value="PROKAR_LIPOPROTEIN"/>
    <property type="match status" value="1"/>
</dbReference>
<feature type="chain" id="PRO_5046510799" description="Lipoprotein" evidence="8">
    <location>
        <begin position="25"/>
        <end position="291"/>
    </location>
</feature>
<proteinExistence type="inferred from homology"/>
<evidence type="ECO:0000256" key="3">
    <source>
        <dbReference type="ARBA" id="ARBA00023136"/>
    </source>
</evidence>
<evidence type="ECO:0000313" key="9">
    <source>
        <dbReference type="EMBL" id="MDT0306022.1"/>
    </source>
</evidence>
<feature type="signal peptide" evidence="8">
    <location>
        <begin position="1"/>
        <end position="24"/>
    </location>
</feature>